<proteinExistence type="predicted"/>
<gene>
    <name evidence="1" type="ORF">PXEA_LOCUS7947</name>
</gene>
<comment type="caution">
    <text evidence="1">The sequence shown here is derived from an EMBL/GenBank/DDBJ whole genome shotgun (WGS) entry which is preliminary data.</text>
</comment>
<dbReference type="Proteomes" id="UP000784294">
    <property type="component" value="Unassembled WGS sequence"/>
</dbReference>
<dbReference type="EMBL" id="CAAALY010021401">
    <property type="protein sequence ID" value="VEL14507.1"/>
    <property type="molecule type" value="Genomic_DNA"/>
</dbReference>
<evidence type="ECO:0000313" key="2">
    <source>
        <dbReference type="Proteomes" id="UP000784294"/>
    </source>
</evidence>
<keyword evidence="2" id="KW-1185">Reference proteome</keyword>
<evidence type="ECO:0000313" key="1">
    <source>
        <dbReference type="EMBL" id="VEL14507.1"/>
    </source>
</evidence>
<accession>A0A448WL77</accession>
<dbReference type="AlphaFoldDB" id="A0A448WL77"/>
<name>A0A448WL77_9PLAT</name>
<sequence length="136" mass="15055">MNNNDGILGVTMRSSNCNYSGCSENEYGTIDAPQVVEALKGQQKQREELHKSDKRRSAHFIKNSSIKEGDIYIGAKVYPTIHEKPRTHIPGGYCAHLLASATGTDTQHSLSTSNDFQLGALFSRSEHKTALKVKYK</sequence>
<reference evidence="1" key="1">
    <citation type="submission" date="2018-11" db="EMBL/GenBank/DDBJ databases">
        <authorList>
            <consortium name="Pathogen Informatics"/>
        </authorList>
    </citation>
    <scope>NUCLEOTIDE SEQUENCE</scope>
</reference>
<protein>
    <submittedName>
        <fullName evidence="1">Uncharacterized protein</fullName>
    </submittedName>
</protein>
<organism evidence="1 2">
    <name type="scientific">Protopolystoma xenopodis</name>
    <dbReference type="NCBI Taxonomy" id="117903"/>
    <lineage>
        <taxon>Eukaryota</taxon>
        <taxon>Metazoa</taxon>
        <taxon>Spiralia</taxon>
        <taxon>Lophotrochozoa</taxon>
        <taxon>Platyhelminthes</taxon>
        <taxon>Monogenea</taxon>
        <taxon>Polyopisthocotylea</taxon>
        <taxon>Polystomatidea</taxon>
        <taxon>Polystomatidae</taxon>
        <taxon>Protopolystoma</taxon>
    </lineage>
</organism>